<comment type="caution">
    <text evidence="8">The sequence shown here is derived from an EMBL/GenBank/DDBJ whole genome shotgun (WGS) entry which is preliminary data.</text>
</comment>
<accession>A0A1X4GBC6</accession>
<dbReference type="Gene3D" id="3.30.70.1660">
    <property type="match status" value="2"/>
</dbReference>
<evidence type="ECO:0000256" key="5">
    <source>
        <dbReference type="ARBA" id="ARBA00050039"/>
    </source>
</evidence>
<evidence type="ECO:0000256" key="6">
    <source>
        <dbReference type="HAMAP-Rule" id="MF_00093"/>
    </source>
</evidence>
<keyword evidence="4 6" id="KW-0648">Protein biosynthesis</keyword>
<protein>
    <recommendedName>
        <fullName evidence="5 6">Peptide chain release factor 1</fullName>
        <shortName evidence="6">RF-1</shortName>
    </recommendedName>
</protein>
<evidence type="ECO:0000313" key="9">
    <source>
        <dbReference type="Proteomes" id="UP000192997"/>
    </source>
</evidence>
<dbReference type="FunFam" id="3.30.160.20:FF:000004">
    <property type="entry name" value="Peptide chain release factor 1"/>
    <property type="match status" value="1"/>
</dbReference>
<keyword evidence="3 6" id="KW-0488">Methylation</keyword>
<dbReference type="FunFam" id="3.30.70.1660:FF:000002">
    <property type="entry name" value="Peptide chain release factor 1"/>
    <property type="match status" value="1"/>
</dbReference>
<dbReference type="InterPro" id="IPR050057">
    <property type="entry name" value="Prokaryotic/Mito_RF"/>
</dbReference>
<dbReference type="SMART" id="SM00937">
    <property type="entry name" value="PCRF"/>
    <property type="match status" value="1"/>
</dbReference>
<dbReference type="Gene3D" id="6.10.140.1950">
    <property type="match status" value="1"/>
</dbReference>
<dbReference type="EMBL" id="NBYN01000014">
    <property type="protein sequence ID" value="OSO94330.1"/>
    <property type="molecule type" value="Genomic_DNA"/>
</dbReference>
<evidence type="ECO:0000256" key="4">
    <source>
        <dbReference type="ARBA" id="ARBA00022917"/>
    </source>
</evidence>
<evidence type="ECO:0000256" key="2">
    <source>
        <dbReference type="ARBA" id="ARBA00010835"/>
    </source>
</evidence>
<reference evidence="9" key="1">
    <citation type="submission" date="2017-04" db="EMBL/GenBank/DDBJ databases">
        <authorList>
            <person name="Abreu V.A."/>
            <person name="Popin R.V."/>
            <person name="Rigonato J."/>
            <person name="Andreote A.P."/>
            <person name="Schaker P.C."/>
            <person name="Hoff-Risseti C."/>
            <person name="Alvarenga D.O."/>
            <person name="Varani A.M."/>
            <person name="Fiore M.F."/>
        </authorList>
    </citation>
    <scope>NUCLEOTIDE SEQUENCE [LARGE SCALE GENOMIC DNA]</scope>
    <source>
        <strain evidence="9">CENA303</strain>
    </source>
</reference>
<dbReference type="NCBIfam" id="NF001859">
    <property type="entry name" value="PRK00591.1"/>
    <property type="match status" value="1"/>
</dbReference>
<dbReference type="AlphaFoldDB" id="A0A1X4GBC6"/>
<dbReference type="Gene3D" id="3.30.160.20">
    <property type="match status" value="1"/>
</dbReference>
<dbReference type="HAMAP" id="MF_00093">
    <property type="entry name" value="Rel_fac_1"/>
    <property type="match status" value="1"/>
</dbReference>
<dbReference type="InterPro" id="IPR045853">
    <property type="entry name" value="Pep_chain_release_fac_I_sf"/>
</dbReference>
<evidence type="ECO:0000256" key="1">
    <source>
        <dbReference type="ARBA" id="ARBA00002986"/>
    </source>
</evidence>
<dbReference type="Proteomes" id="UP000192997">
    <property type="component" value="Unassembled WGS sequence"/>
</dbReference>
<dbReference type="InterPro" id="IPR005139">
    <property type="entry name" value="PCRF"/>
</dbReference>
<dbReference type="RefSeq" id="WP_009344487.1">
    <property type="nucleotide sequence ID" value="NZ_NBYN01000014.1"/>
</dbReference>
<dbReference type="FunFam" id="3.30.70.1660:FF:000014">
    <property type="entry name" value="Peptide chain release factor 1"/>
    <property type="match status" value="1"/>
</dbReference>
<dbReference type="PROSITE" id="PS00745">
    <property type="entry name" value="RF_PROK_I"/>
    <property type="match status" value="1"/>
</dbReference>
<evidence type="ECO:0000313" key="8">
    <source>
        <dbReference type="EMBL" id="OSO94330.1"/>
    </source>
</evidence>
<sequence length="364" mass="40987">MAESYLLEKLKSVEQTFHELTRRLADPDTAKSPDEYQKIAKSRSSLEEVVTAYETWKNSQEELVGARQILKESNGDPELHEMATIEVKDLESKIEHLEEQLKILLLPRDPNDEKNIMLEIRAGTGGDEASIWAGDLLRMYSRYADTQGWKVKLVSESPGEMGGFKEVILEIQGNSVYSKLKFEAGVHRVQRVPATEAGGRVHTSTATVAIMPEVDDVEVHIDPKDIEMTTARSGGAGGQNVNKVETAVDLFHKPTGIRIFCTEERSQLQNKERAMQILRAKLYEIKLREQQEAVTSMRRSQVGTGSRSEKIRTYNYKDSRATDHRLGQNFTLSPVLEGDLEILIQSCISQDQQERLAELATANN</sequence>
<feature type="domain" description="Prokaryotic-type class I peptide chain release factors" evidence="7">
    <location>
        <begin position="232"/>
        <end position="248"/>
    </location>
</feature>
<keyword evidence="6" id="KW-0963">Cytoplasm</keyword>
<dbReference type="InterPro" id="IPR000352">
    <property type="entry name" value="Pep_chain_release_fac_I"/>
</dbReference>
<organism evidence="8 9">
    <name type="scientific">Cylindrospermopsis raciborskii CENA303</name>
    <dbReference type="NCBI Taxonomy" id="1170769"/>
    <lineage>
        <taxon>Bacteria</taxon>
        <taxon>Bacillati</taxon>
        <taxon>Cyanobacteriota</taxon>
        <taxon>Cyanophyceae</taxon>
        <taxon>Nostocales</taxon>
        <taxon>Aphanizomenonaceae</taxon>
        <taxon>Cylindrospermopsis</taxon>
    </lineage>
</organism>
<comment type="PTM">
    <text evidence="6">Methylated by PrmC. Methylation increases the termination efficiency of RF1.</text>
</comment>
<dbReference type="NCBIfam" id="TIGR00019">
    <property type="entry name" value="prfA"/>
    <property type="match status" value="1"/>
</dbReference>
<evidence type="ECO:0000259" key="7">
    <source>
        <dbReference type="PROSITE" id="PS00745"/>
    </source>
</evidence>
<dbReference type="PANTHER" id="PTHR43804">
    <property type="entry name" value="LD18447P"/>
    <property type="match status" value="1"/>
</dbReference>
<dbReference type="InterPro" id="IPR004373">
    <property type="entry name" value="RF-1"/>
</dbReference>
<proteinExistence type="inferred from homology"/>
<dbReference type="SUPFAM" id="SSF75620">
    <property type="entry name" value="Release factor"/>
    <property type="match status" value="1"/>
</dbReference>
<comment type="similarity">
    <text evidence="2 6">Belongs to the prokaryotic/mitochondrial release factor family.</text>
</comment>
<gene>
    <name evidence="6" type="primary">prfA</name>
    <name evidence="8" type="ORF">B7O87_03965</name>
</gene>
<comment type="subcellular location">
    <subcellularLocation>
        <location evidence="6">Cytoplasm</location>
    </subcellularLocation>
</comment>
<dbReference type="GO" id="GO:0016149">
    <property type="term" value="F:translation release factor activity, codon specific"/>
    <property type="evidence" value="ECO:0007669"/>
    <property type="project" value="UniProtKB-UniRule"/>
</dbReference>
<comment type="function">
    <text evidence="1 6">Peptide chain release factor 1 directs the termination of translation in response to the peptide chain termination codons UAG and UAA.</text>
</comment>
<dbReference type="GO" id="GO:0005737">
    <property type="term" value="C:cytoplasm"/>
    <property type="evidence" value="ECO:0007669"/>
    <property type="project" value="UniProtKB-SubCell"/>
</dbReference>
<evidence type="ECO:0000256" key="3">
    <source>
        <dbReference type="ARBA" id="ARBA00022481"/>
    </source>
</evidence>
<name>A0A1X4GBC6_9CYAN</name>
<feature type="modified residue" description="N5-methylglutamine" evidence="6">
    <location>
        <position position="239"/>
    </location>
</feature>
<dbReference type="Pfam" id="PF03462">
    <property type="entry name" value="PCRF"/>
    <property type="match status" value="1"/>
</dbReference>
<dbReference type="Pfam" id="PF00472">
    <property type="entry name" value="RF-1"/>
    <property type="match status" value="1"/>
</dbReference>
<dbReference type="PANTHER" id="PTHR43804:SF8">
    <property type="entry name" value="PEPTIDE CHAIN RELEASE FACTOR APG3, CHLOROPLASTIC"/>
    <property type="match status" value="1"/>
</dbReference>